<dbReference type="EMBL" id="HM561518">
    <property type="protein sequence ID" value="ADO16577.1"/>
    <property type="molecule type" value="mRNA"/>
</dbReference>
<dbReference type="Gene3D" id="1.25.10.10">
    <property type="entry name" value="Leucine-rich Repeat Variant"/>
    <property type="match status" value="1"/>
</dbReference>
<accession>E2IJA5</accession>
<feature type="repeat" description="ARM" evidence="1">
    <location>
        <begin position="254"/>
        <end position="298"/>
    </location>
</feature>
<dbReference type="PANTHER" id="PTHR45976">
    <property type="entry name" value="ARMADILLO SEGMENT POLARITY PROTEIN"/>
    <property type="match status" value="1"/>
</dbReference>
<reference evidence="3" key="3">
    <citation type="submission" date="2024-06" db="UniProtKB">
        <authorList>
            <consortium name="EnsemblMetazoa"/>
        </authorList>
    </citation>
    <scope>IDENTIFICATION</scope>
</reference>
<evidence type="ECO:0000256" key="1">
    <source>
        <dbReference type="PROSITE-ProRule" id="PRU00259"/>
    </source>
</evidence>
<dbReference type="KEGG" id="aqu:100638733"/>
<reference evidence="4" key="2">
    <citation type="journal article" date="2010" name="Nature">
        <title>The Amphimedon queenslandica genome and the evolution of animal complexity.</title>
        <authorList>
            <person name="Srivastava M."/>
            <person name="Simakov O."/>
            <person name="Chapman J."/>
            <person name="Fahey B."/>
            <person name="Gauthier M.E."/>
            <person name="Mitros T."/>
            <person name="Richards G.S."/>
            <person name="Conaco C."/>
            <person name="Dacre M."/>
            <person name="Hellsten U."/>
            <person name="Larroux C."/>
            <person name="Putnam N.H."/>
            <person name="Stanke M."/>
            <person name="Adamska M."/>
            <person name="Darling A."/>
            <person name="Degnan S.M."/>
            <person name="Oakley T.H."/>
            <person name="Plachetzki D.C."/>
            <person name="Zhai Y."/>
            <person name="Adamski M."/>
            <person name="Calcino A."/>
            <person name="Cummins S.F."/>
            <person name="Goodstein D.M."/>
            <person name="Harris C."/>
            <person name="Jackson D.J."/>
            <person name="Leys S.P."/>
            <person name="Shu S."/>
            <person name="Woodcroft B.J."/>
            <person name="Vervoort M."/>
            <person name="Kosik K.S."/>
            <person name="Manning G."/>
            <person name="Degnan B.M."/>
            <person name="Rokhsar D.S."/>
        </authorList>
    </citation>
    <scope>NUCLEOTIDE SEQUENCE [LARGE SCALE GENOMIC DNA]</scope>
</reference>
<dbReference type="SMART" id="SM00185">
    <property type="entry name" value="ARM"/>
    <property type="match status" value="9"/>
</dbReference>
<name>E2IJA5_AMPQE</name>
<dbReference type="PROSITE" id="PS50176">
    <property type="entry name" value="ARM_REPEAT"/>
    <property type="match status" value="4"/>
</dbReference>
<feature type="repeat" description="ARM" evidence="1">
    <location>
        <begin position="378"/>
        <end position="411"/>
    </location>
</feature>
<protein>
    <submittedName>
        <fullName evidence="2">BcatB</fullName>
    </submittedName>
</protein>
<keyword evidence="4" id="KW-1185">Reference proteome</keyword>
<dbReference type="AlphaFoldDB" id="E2IJA5"/>
<gene>
    <name evidence="3" type="primary">100638733</name>
</gene>
<sequence>MESARQSLENFETALLREILQKQLPSCGYTPSSTFSDWRQSHYDSGFASASSTRPQSVLYFDNSASTSNFTTPPQSPPTLNSIIKNRMPFEEWCESATAASSHPLVPNHTIGQSEAQCQSSASLLSGSHLVQLLERIKSSRDEIELQKLVKELYYFCKENGLSGIYDSNGVPVLIDLLKTDINPVLYYTINLIHNVLIEGRDSSIASIRASGGVECMVNKLVHSNYQFIIVLTDALRLITASDKESKIIFSRSGGPRALLQLLKIYRINEKLLWTVSRLLKELSVCSSNKPEIVQAGGMQVLSLHLGHRSNRLVQNILFTLRNLSDAATKQDNLEELLLQLVSFLSSNDVHYLTCAAGVLSNLTCNNAKNKTMVCQLRGIEALLRTIENNTDKGEVIERCVCTLRHITSRHLAAEMAQNAIRELNGIPMLMNLLQPQTRYPLIKALIGLFRNLSLCSDNHTVLREQGCIPKLWQLLNRSFQELQRRSGQPGECLLSNFLECTTCCLYLLAKDPLNRSAMNQLNITPLLVQFLNVVDERVQLFVVKILSKLSLDDERVGLIIDRENGFQYISDLAITSNNNELATAALTLLSLLAFPS</sequence>
<dbReference type="InterPro" id="IPR011989">
    <property type="entry name" value="ARM-like"/>
</dbReference>
<dbReference type="GO" id="GO:0045296">
    <property type="term" value="F:cadherin binding"/>
    <property type="evidence" value="ECO:0007669"/>
    <property type="project" value="InterPro"/>
</dbReference>
<feature type="repeat" description="ARM" evidence="1">
    <location>
        <begin position="425"/>
        <end position="467"/>
    </location>
</feature>
<evidence type="ECO:0000313" key="2">
    <source>
        <dbReference type="EMBL" id="ADO16577.1"/>
    </source>
</evidence>
<dbReference type="InterPro" id="IPR016024">
    <property type="entry name" value="ARM-type_fold"/>
</dbReference>
<dbReference type="Proteomes" id="UP000007879">
    <property type="component" value="Unassembled WGS sequence"/>
</dbReference>
<dbReference type="OrthoDB" id="195736at2759"/>
<proteinExistence type="evidence at transcript level"/>
<dbReference type="PRINTS" id="PR01869">
    <property type="entry name" value="BCATNINFAMLY"/>
</dbReference>
<dbReference type="EnsemblMetazoa" id="NM_001305246.1">
    <property type="protein sequence ID" value="NP_001292175.1"/>
    <property type="gene ID" value="LOC100638733"/>
</dbReference>
<reference evidence="2" key="1">
    <citation type="journal article" date="2010" name="Evol. Dev.">
        <title>Structure and expression of conserved Wnt pathway components in the demosponge Amphimedon queenslandica.</title>
        <authorList>
            <person name="Adamska M."/>
            <person name="Larroux C."/>
            <person name="Adamski M."/>
            <person name="Green K."/>
            <person name="Lovas E."/>
            <person name="Koop D."/>
            <person name="Richards G.S."/>
            <person name="Zwafink C."/>
            <person name="Degnan B.M."/>
        </authorList>
    </citation>
    <scope>NUCLEOTIDE SEQUENCE</scope>
</reference>
<evidence type="ECO:0000313" key="4">
    <source>
        <dbReference type="Proteomes" id="UP000007879"/>
    </source>
</evidence>
<dbReference type="InterPro" id="IPR000225">
    <property type="entry name" value="Armadillo"/>
</dbReference>
<dbReference type="InterPro" id="IPR013284">
    <property type="entry name" value="Beta-catenin"/>
</dbReference>
<feature type="repeat" description="ARM" evidence="1">
    <location>
        <begin position="336"/>
        <end position="374"/>
    </location>
</feature>
<organism evidence="2">
    <name type="scientific">Amphimedon queenslandica</name>
    <name type="common">Sponge</name>
    <dbReference type="NCBI Taxonomy" id="400682"/>
    <lineage>
        <taxon>Eukaryota</taxon>
        <taxon>Metazoa</taxon>
        <taxon>Porifera</taxon>
        <taxon>Demospongiae</taxon>
        <taxon>Heteroscleromorpha</taxon>
        <taxon>Haplosclerida</taxon>
        <taxon>Niphatidae</taxon>
        <taxon>Amphimedon</taxon>
    </lineage>
</organism>
<evidence type="ECO:0000313" key="3">
    <source>
        <dbReference type="EnsemblMetazoa" id="NP_001292175.1"/>
    </source>
</evidence>
<dbReference type="GO" id="GO:0007155">
    <property type="term" value="P:cell adhesion"/>
    <property type="evidence" value="ECO:0007669"/>
    <property type="project" value="InterPro"/>
</dbReference>
<dbReference type="SUPFAM" id="SSF48371">
    <property type="entry name" value="ARM repeat"/>
    <property type="match status" value="1"/>
</dbReference>